<dbReference type="CDD" id="cd03801">
    <property type="entry name" value="GT4_PimA-like"/>
    <property type="match status" value="1"/>
</dbReference>
<dbReference type="AlphaFoldDB" id="A0A1I5ANN1"/>
<gene>
    <name evidence="1" type="ORF">SAMN04488519_101223</name>
</gene>
<keyword evidence="2" id="KW-1185">Reference proteome</keyword>
<name>A0A1I5ANN1_9BACT</name>
<keyword evidence="1" id="KW-0808">Transferase</keyword>
<protein>
    <submittedName>
        <fullName evidence="1">Glycosyl transferases group 1</fullName>
    </submittedName>
</protein>
<proteinExistence type="predicted"/>
<dbReference type="Proteomes" id="UP000199564">
    <property type="component" value="Unassembled WGS sequence"/>
</dbReference>
<reference evidence="2" key="1">
    <citation type="submission" date="2016-10" db="EMBL/GenBank/DDBJ databases">
        <authorList>
            <person name="Varghese N."/>
            <person name="Submissions S."/>
        </authorList>
    </citation>
    <scope>NUCLEOTIDE SEQUENCE [LARGE SCALE GENOMIC DNA]</scope>
    <source>
        <strain evidence="2">DSM 15282</strain>
    </source>
</reference>
<dbReference type="Pfam" id="PF13692">
    <property type="entry name" value="Glyco_trans_1_4"/>
    <property type="match status" value="1"/>
</dbReference>
<dbReference type="PANTHER" id="PTHR12526">
    <property type="entry name" value="GLYCOSYLTRANSFERASE"/>
    <property type="match status" value="1"/>
</dbReference>
<dbReference type="EMBL" id="FOVW01000001">
    <property type="protein sequence ID" value="SFN63980.1"/>
    <property type="molecule type" value="Genomic_DNA"/>
</dbReference>
<evidence type="ECO:0000313" key="1">
    <source>
        <dbReference type="EMBL" id="SFN63980.1"/>
    </source>
</evidence>
<organism evidence="1 2">
    <name type="scientific">Algoriphagus ornithinivorans</name>
    <dbReference type="NCBI Taxonomy" id="226506"/>
    <lineage>
        <taxon>Bacteria</taxon>
        <taxon>Pseudomonadati</taxon>
        <taxon>Bacteroidota</taxon>
        <taxon>Cytophagia</taxon>
        <taxon>Cytophagales</taxon>
        <taxon>Cyclobacteriaceae</taxon>
        <taxon>Algoriphagus</taxon>
    </lineage>
</organism>
<dbReference type="SUPFAM" id="SSF53756">
    <property type="entry name" value="UDP-Glycosyltransferase/glycogen phosphorylase"/>
    <property type="match status" value="1"/>
</dbReference>
<dbReference type="STRING" id="226506.SAMN04488519_101223"/>
<dbReference type="RefSeq" id="WP_091649107.1">
    <property type="nucleotide sequence ID" value="NZ_FOVW01000001.1"/>
</dbReference>
<accession>A0A1I5ANN1</accession>
<sequence>MIIYTFPVHTAFIDRDLEMISPNSRIKALEFTQSPIKLPFYFIIQFFQLLWFLPKTSKYLCFFGGYHSVLPVWFGKIFGKRCIIQAGGMDCINMPEIGYGNFRKKWLRKATTYSFKNCSLILPVAEALVRQDYSYDSKIGPKQGLLNLIPDLQTPIQVIPNGFNTECWRDFGKTREPFSFISVATGTSNPSRAIVKGYDLIEELAKNHPEWSFTLIGDSKYNSSLPNIKVFGKMKAQDLLEAFNTHRYYLQLSTSEGFPNSLGEAMACGCVPIGSAVGAIPEIIDFTGLVLPKKDLTLLEDLLSQFLQEDPKEKSILARKRILDFFSYQLRQEKLTKALIVIKPGDLNH</sequence>
<dbReference type="GO" id="GO:0016757">
    <property type="term" value="F:glycosyltransferase activity"/>
    <property type="evidence" value="ECO:0007669"/>
    <property type="project" value="InterPro"/>
</dbReference>
<dbReference type="Gene3D" id="3.40.50.2000">
    <property type="entry name" value="Glycogen Phosphorylase B"/>
    <property type="match status" value="1"/>
</dbReference>
<evidence type="ECO:0000313" key="2">
    <source>
        <dbReference type="Proteomes" id="UP000199564"/>
    </source>
</evidence>